<organism evidence="3 4">
    <name type="scientific">Anaerocolumna xylanovorans DSM 12503</name>
    <dbReference type="NCBI Taxonomy" id="1121345"/>
    <lineage>
        <taxon>Bacteria</taxon>
        <taxon>Bacillati</taxon>
        <taxon>Bacillota</taxon>
        <taxon>Clostridia</taxon>
        <taxon>Lachnospirales</taxon>
        <taxon>Lachnospiraceae</taxon>
        <taxon>Anaerocolumna</taxon>
    </lineage>
</organism>
<accession>A0A1M7YMU6</accession>
<evidence type="ECO:0000256" key="1">
    <source>
        <dbReference type="SAM" id="Coils"/>
    </source>
</evidence>
<reference evidence="3 4" key="1">
    <citation type="submission" date="2016-12" db="EMBL/GenBank/DDBJ databases">
        <authorList>
            <person name="Song W.-J."/>
            <person name="Kurnit D.M."/>
        </authorList>
    </citation>
    <scope>NUCLEOTIDE SEQUENCE [LARGE SCALE GENOMIC DNA]</scope>
    <source>
        <strain evidence="3 4">DSM 12503</strain>
    </source>
</reference>
<dbReference type="Gene3D" id="3.30.750.140">
    <property type="match status" value="1"/>
</dbReference>
<dbReference type="STRING" id="1121345.SAMN02745217_04356"/>
<keyword evidence="1" id="KW-0175">Coiled coil</keyword>
<dbReference type="Proteomes" id="UP000184612">
    <property type="component" value="Unassembled WGS sequence"/>
</dbReference>
<feature type="region of interest" description="Disordered" evidence="2">
    <location>
        <begin position="34"/>
        <end position="109"/>
    </location>
</feature>
<dbReference type="OrthoDB" id="9759262at2"/>
<dbReference type="AlphaFoldDB" id="A0A1M7YMU6"/>
<evidence type="ECO:0000313" key="4">
    <source>
        <dbReference type="Proteomes" id="UP000184612"/>
    </source>
</evidence>
<protein>
    <submittedName>
        <fullName evidence="3">Uncharacterized protein</fullName>
    </submittedName>
</protein>
<dbReference type="RefSeq" id="WP_073590982.1">
    <property type="nucleotide sequence ID" value="NZ_FRFD01000015.1"/>
</dbReference>
<keyword evidence="4" id="KW-1185">Reference proteome</keyword>
<dbReference type="EMBL" id="FRFD01000015">
    <property type="protein sequence ID" value="SHO53897.1"/>
    <property type="molecule type" value="Genomic_DNA"/>
</dbReference>
<feature type="compositionally biased region" description="Basic and acidic residues" evidence="2">
    <location>
        <begin position="34"/>
        <end position="43"/>
    </location>
</feature>
<evidence type="ECO:0000313" key="3">
    <source>
        <dbReference type="EMBL" id="SHO53897.1"/>
    </source>
</evidence>
<feature type="coiled-coil region" evidence="1">
    <location>
        <begin position="893"/>
        <end position="923"/>
    </location>
</feature>
<sequence length="1102" mass="122035">MNINTVSEQKASTAALTAADSYVQLQDKKAEGIKEAKETKETTKGLAGGAAGSAPVSAGAVYTEGDNTSSQTCEETDKEVSQEDTVYKKDTQASDKDASKTTEQMTESDYKALEEEGMSLEKFELERLNRMLVRIKAQRDMEEQGVIDQKEKLVQDSLAQQNVAVDYSVNKELIDRLNASNIPVTRANLIRIASGEEKAKAALSMSDQAKYYLIKNRMEPTLDNIYKASYSASQTKENTVNESQWESVKPQAEKIIEEAGFPVNEDTLNSAKWLLSHSLGITENNLWASWDLDEIKSSLTKGDVTDKIITSLATGDTTSPSLSFLAKGQTERAVRNIDNISDTAIQAAVSKRTDGEADLLSIRDLYKEQKQLTDGNNSQAAAEILDKTADKDKGIDIKTVTVRRRLEEIRLKMTTEAGADLLKRGFRLETDSLQKIVEGLKETEDKYYRGLLQEGNVSESDENVEAVKSSLQKIEELKSAPAALLGNTIHSWQQETPDTLVTAAGDYKRNTAAQSYETLMTKPRSDMGDSISKAFQNSDGLLNELGLEATEANKRALRILGYNNMPVTAQNIDLVKLHDAQVNNVMKNFHPTVAVEFIRKGINPSDMPIEVLNDQINAVKEEMGISGEEHFSKFLWKLEKNKGITEEEKKSFIGIYRLINTVEKSDGAALGAVIKADQDLTLKNLLTAVRTKKSGGIKADIDDDFGTLTEFNAKGESITEQINTAYAKNTETKASYTKELLRELKENLSPEGLKSLGNTENIENMPIEQLLEKVAEQREAADSSYYNEKINEIKEALTNGKEAENLLKSGEIPVTLSNLISASDFIQKGNTTFHRLNNLLKRKDIFTEAALEQDSLKEESVIGSDKVKAEEEITGNEADRENGKTDSILQEFSEKLIDNLEDLQKVREAYTDMENNVREILKSFYDKGSLTSKDIGELKKISNGMQFMTRMASRENYQIPLVTAEGITSVNVTLVKNTGDTGKLTVRVPSDELGQLELSLTVKNNEASAFITCENRAGLNAVKENDGELWKAFSSGDAKVKQINYGIGNPFSETGRYNNYRSKNEGETAADTKTLLKLAKTFILQIKKIENNTKGKGEINEN</sequence>
<evidence type="ECO:0000256" key="2">
    <source>
        <dbReference type="SAM" id="MobiDB-lite"/>
    </source>
</evidence>
<dbReference type="InterPro" id="IPR046207">
    <property type="entry name" value="DUF6240"/>
</dbReference>
<proteinExistence type="predicted"/>
<feature type="compositionally biased region" description="Polar residues" evidence="2">
    <location>
        <begin position="1"/>
        <end position="15"/>
    </location>
</feature>
<dbReference type="Pfam" id="PF19753">
    <property type="entry name" value="DUF6240"/>
    <property type="match status" value="2"/>
</dbReference>
<dbReference type="InterPro" id="IPR038610">
    <property type="entry name" value="FliK-like_C_sf"/>
</dbReference>
<feature type="region of interest" description="Disordered" evidence="2">
    <location>
        <begin position="1"/>
        <end position="22"/>
    </location>
</feature>
<gene>
    <name evidence="3" type="ORF">SAMN02745217_04356</name>
</gene>
<name>A0A1M7YMU6_9FIRM</name>
<feature type="compositionally biased region" description="Basic and acidic residues" evidence="2">
    <location>
        <begin position="78"/>
        <end position="100"/>
    </location>
</feature>